<dbReference type="GO" id="GO:0005737">
    <property type="term" value="C:cytoplasm"/>
    <property type="evidence" value="ECO:0007669"/>
    <property type="project" value="TreeGrafter"/>
</dbReference>
<feature type="compositionally biased region" description="Pro residues" evidence="1">
    <location>
        <begin position="296"/>
        <end position="309"/>
    </location>
</feature>
<feature type="compositionally biased region" description="Low complexity" evidence="1">
    <location>
        <begin position="310"/>
        <end position="334"/>
    </location>
</feature>
<sequence length="765" mass="83155">MEGPGLSDLDLQREVQVLRAHRRLSASQLAVIDPDFPGLASPPPPAYEDVQASSPSVSPTSSAASTSASPPGTPETDNEPFDASRFQDASPIFGSSHRNRYLARRQMRIAQTPPGTSQPLPKPSARAASGPSDEQWVSASIHPEVSPSEFRTFLREQAEKNVSLHPAEAVSSQDLASRYLARSASLTRRGSSLRKQVKGDEREVPDKDTTTKETVAVDAAETIPIPPTPPSTEKVTDPAHWQRARSIPPRQVRDVPRSHRKPPPALPPNLATAPETPLRYVAPVSPTGRARTLSAPTPPTPPPPPPPPAMAAASPAASTPPAKPSPSSMPSSPSRGTPRAMPSARPAMQDELKLTPAELRAMLPQKGDLPSLPPDATGPTASATPERVRRPLPDVRQAASVRTEPERSESPRPLPRVPKEPEVVSRRSDEREPRMPRTSDEPVRPPSARDRKTFGLSWFGLSKDDDDIKARRKDRERTEEEAPSTPRREKETFLTNLFGKRRGLDAHDLRHRARNLFSPSSSSSGALTVPSAMETRYPLATERALYRLSHMKLSNPRRPLQQQVIISNLMFWYLSVIHSSLARPAHGASSSERRGLGLSEYDDRVRLFQPGTGPVATHTGTLLRTVPRYGASTAVPGLYGAPSQPPAWSMAPDTLQAASWKPVWNEIALAPHTQTVDDAQVHYATPAPSAKPPMSTPRTARGPLPPVPVATGSPRSSRQNHLDQHLEQVQAQALSTERALRHARSSPTLRRSVAQPPPVHRSQAP</sequence>
<evidence type="ECO:0000313" key="4">
    <source>
        <dbReference type="Proteomes" id="UP001214415"/>
    </source>
</evidence>
<evidence type="ECO:0000313" key="3">
    <source>
        <dbReference type="EMBL" id="WFD23162.1"/>
    </source>
</evidence>
<dbReference type="EMBL" id="CP119902">
    <property type="protein sequence ID" value="WFD23162.1"/>
    <property type="molecule type" value="Genomic_DNA"/>
</dbReference>
<dbReference type="Pfam" id="PF08632">
    <property type="entry name" value="Zds_C"/>
    <property type="match status" value="1"/>
</dbReference>
<dbReference type="InterPro" id="IPR040206">
    <property type="entry name" value="Zds1/2"/>
</dbReference>
<accession>A0AAF0EJD2</accession>
<gene>
    <name evidence="3" type="ORF">MEQU1_001850</name>
</gene>
<dbReference type="GO" id="GO:0010971">
    <property type="term" value="P:positive regulation of G2/M transition of mitotic cell cycle"/>
    <property type="evidence" value="ECO:0007669"/>
    <property type="project" value="TreeGrafter"/>
</dbReference>
<keyword evidence="4" id="KW-1185">Reference proteome</keyword>
<dbReference type="GO" id="GO:0030010">
    <property type="term" value="P:establishment of cell polarity"/>
    <property type="evidence" value="ECO:0007669"/>
    <property type="project" value="TreeGrafter"/>
</dbReference>
<dbReference type="InterPro" id="IPR013941">
    <property type="entry name" value="ZDS1_C"/>
</dbReference>
<dbReference type="PANTHER" id="PTHR28089">
    <property type="entry name" value="PROTEIN ZDS1-RELATED"/>
    <property type="match status" value="1"/>
</dbReference>
<feature type="region of interest" description="Disordered" evidence="1">
    <location>
        <begin position="468"/>
        <end position="488"/>
    </location>
</feature>
<feature type="compositionally biased region" description="Low complexity" evidence="1">
    <location>
        <begin position="52"/>
        <end position="70"/>
    </location>
</feature>
<dbReference type="PANTHER" id="PTHR28089:SF1">
    <property type="entry name" value="PROTEIN ZDS1-RELATED"/>
    <property type="match status" value="1"/>
</dbReference>
<protein>
    <recommendedName>
        <fullName evidence="2">Protein Zds1 C-terminal domain-containing protein</fullName>
    </recommendedName>
</protein>
<feature type="region of interest" description="Disordered" evidence="1">
    <location>
        <begin position="26"/>
        <end position="143"/>
    </location>
</feature>
<dbReference type="Proteomes" id="UP001214415">
    <property type="component" value="Chromosome 3"/>
</dbReference>
<evidence type="ECO:0000259" key="2">
    <source>
        <dbReference type="SMART" id="SM01327"/>
    </source>
</evidence>
<evidence type="ECO:0000256" key="1">
    <source>
        <dbReference type="SAM" id="MobiDB-lite"/>
    </source>
</evidence>
<feature type="compositionally biased region" description="Basic and acidic residues" evidence="1">
    <location>
        <begin position="417"/>
        <end position="453"/>
    </location>
</feature>
<name>A0AAF0EJD2_9BASI</name>
<feature type="region of interest" description="Disordered" evidence="1">
    <location>
        <begin position="182"/>
        <end position="456"/>
    </location>
</feature>
<feature type="compositionally biased region" description="Basic and acidic residues" evidence="1">
    <location>
        <begin position="197"/>
        <end position="211"/>
    </location>
</feature>
<feature type="compositionally biased region" description="Basic residues" evidence="1">
    <location>
        <begin position="97"/>
        <end position="107"/>
    </location>
</feature>
<feature type="compositionally biased region" description="Low complexity" evidence="1">
    <location>
        <begin position="268"/>
        <end position="278"/>
    </location>
</feature>
<feature type="region of interest" description="Disordered" evidence="1">
    <location>
        <begin position="684"/>
        <end position="765"/>
    </location>
</feature>
<dbReference type="AlphaFoldDB" id="A0AAF0EJD2"/>
<dbReference type="SMART" id="SM01327">
    <property type="entry name" value="Zds_C"/>
    <property type="match status" value="1"/>
</dbReference>
<feature type="domain" description="Protein Zds1 C-terminal" evidence="2">
    <location>
        <begin position="526"/>
        <end position="578"/>
    </location>
</feature>
<reference evidence="3" key="1">
    <citation type="submission" date="2023-03" db="EMBL/GenBank/DDBJ databases">
        <title>Mating type loci evolution in Malassezia.</title>
        <authorList>
            <person name="Coelho M.A."/>
        </authorList>
    </citation>
    <scope>NUCLEOTIDE SEQUENCE</scope>
    <source>
        <strain evidence="3">CBS 12830</strain>
    </source>
</reference>
<organism evidence="3 4">
    <name type="scientific">Malassezia equina</name>
    <dbReference type="NCBI Taxonomy" id="1381935"/>
    <lineage>
        <taxon>Eukaryota</taxon>
        <taxon>Fungi</taxon>
        <taxon>Dikarya</taxon>
        <taxon>Basidiomycota</taxon>
        <taxon>Ustilaginomycotina</taxon>
        <taxon>Malasseziomycetes</taxon>
        <taxon>Malasseziales</taxon>
        <taxon>Malasseziaceae</taxon>
        <taxon>Malassezia</taxon>
    </lineage>
</organism>
<proteinExistence type="predicted"/>